<dbReference type="PROSITE" id="PS51212">
    <property type="entry name" value="WSC"/>
    <property type="match status" value="1"/>
</dbReference>
<dbReference type="InterPro" id="IPR002889">
    <property type="entry name" value="WSC_carb-bd"/>
</dbReference>
<dbReference type="PANTHER" id="PTHR24269:SF16">
    <property type="entry name" value="PROTEIN SLG1"/>
    <property type="match status" value="1"/>
</dbReference>
<dbReference type="SMART" id="SM00321">
    <property type="entry name" value="WSC"/>
    <property type="match status" value="1"/>
</dbReference>
<sequence length="311" mass="31987">MSQVGCYSSLPSSYSDKSTYQYQSSSHCSDECSGYSYFALQGGNTCICGNDAPSGSKSSDCNTPCFGYGEEMCGGSNAYMIFSTGNGGGGSGNSGSSSNGQSSTSTSNTGTSSTTGSNTQTSSSTTSSNTQTSKTSTTSSKETQVTQSVSGSTVVVMSTVAVSATPTSSASESQTQSTSSSSTSPSSSSSSASGSSKPSKKTNLIGPVVGGVVGGVGLIALVSVLFFFLRRRSSKSRDAELADSAYYDAIKRDNSTVARPLSNPFLSKEEFTDQRLNPVMLGRRRISEGSLADEADYSRKILRVANPDDDL</sequence>
<name>A0A1E3NVU3_WICAA</name>
<keyword evidence="5 8" id="KW-0472">Membrane</keyword>
<feature type="compositionally biased region" description="Low complexity" evidence="7">
    <location>
        <begin position="94"/>
        <end position="151"/>
    </location>
</feature>
<dbReference type="AlphaFoldDB" id="A0A1E3NVU3"/>
<evidence type="ECO:0000256" key="7">
    <source>
        <dbReference type="SAM" id="MobiDB-lite"/>
    </source>
</evidence>
<dbReference type="Pfam" id="PF01822">
    <property type="entry name" value="WSC"/>
    <property type="match status" value="1"/>
</dbReference>
<evidence type="ECO:0000259" key="9">
    <source>
        <dbReference type="PROSITE" id="PS51212"/>
    </source>
</evidence>
<feature type="region of interest" description="Disordered" evidence="7">
    <location>
        <begin position="88"/>
        <end position="151"/>
    </location>
</feature>
<organism evidence="10 11">
    <name type="scientific">Wickerhamomyces anomalus (strain ATCC 58044 / CBS 1984 / NCYC 433 / NRRL Y-366-8)</name>
    <name type="common">Yeast</name>
    <name type="synonym">Hansenula anomala</name>
    <dbReference type="NCBI Taxonomy" id="683960"/>
    <lineage>
        <taxon>Eukaryota</taxon>
        <taxon>Fungi</taxon>
        <taxon>Dikarya</taxon>
        <taxon>Ascomycota</taxon>
        <taxon>Saccharomycotina</taxon>
        <taxon>Saccharomycetes</taxon>
        <taxon>Phaffomycetales</taxon>
        <taxon>Wickerhamomycetaceae</taxon>
        <taxon>Wickerhamomyces</taxon>
    </lineage>
</organism>
<keyword evidence="3" id="KW-0732">Signal</keyword>
<evidence type="ECO:0000313" key="11">
    <source>
        <dbReference type="Proteomes" id="UP000094112"/>
    </source>
</evidence>
<evidence type="ECO:0000256" key="2">
    <source>
        <dbReference type="ARBA" id="ARBA00022692"/>
    </source>
</evidence>
<evidence type="ECO:0000256" key="1">
    <source>
        <dbReference type="ARBA" id="ARBA00004167"/>
    </source>
</evidence>
<keyword evidence="2 8" id="KW-0812">Transmembrane</keyword>
<keyword evidence="6" id="KW-0325">Glycoprotein</keyword>
<evidence type="ECO:0000256" key="8">
    <source>
        <dbReference type="SAM" id="Phobius"/>
    </source>
</evidence>
<keyword evidence="4 8" id="KW-1133">Transmembrane helix</keyword>
<feature type="compositionally biased region" description="Low complexity" evidence="7">
    <location>
        <begin position="164"/>
        <end position="196"/>
    </location>
</feature>
<dbReference type="RefSeq" id="XP_019036441.1">
    <property type="nucleotide sequence ID" value="XM_019183919.1"/>
</dbReference>
<feature type="transmembrane region" description="Helical" evidence="8">
    <location>
        <begin position="204"/>
        <end position="229"/>
    </location>
</feature>
<accession>A0A1E3NVU3</accession>
<dbReference type="GO" id="GO:0005886">
    <property type="term" value="C:plasma membrane"/>
    <property type="evidence" value="ECO:0007669"/>
    <property type="project" value="TreeGrafter"/>
</dbReference>
<evidence type="ECO:0000256" key="4">
    <source>
        <dbReference type="ARBA" id="ARBA00022989"/>
    </source>
</evidence>
<dbReference type="Proteomes" id="UP000094112">
    <property type="component" value="Unassembled WGS sequence"/>
</dbReference>
<dbReference type="InterPro" id="IPR051836">
    <property type="entry name" value="Kremen_rcpt"/>
</dbReference>
<dbReference type="PANTHER" id="PTHR24269">
    <property type="entry name" value="KREMEN PROTEIN"/>
    <property type="match status" value="1"/>
</dbReference>
<evidence type="ECO:0000256" key="5">
    <source>
        <dbReference type="ARBA" id="ARBA00023136"/>
    </source>
</evidence>
<proteinExistence type="predicted"/>
<dbReference type="OrthoDB" id="5985073at2759"/>
<evidence type="ECO:0000313" key="10">
    <source>
        <dbReference type="EMBL" id="ODQ57234.1"/>
    </source>
</evidence>
<dbReference type="STRING" id="683960.A0A1E3NVU3"/>
<feature type="domain" description="WSC" evidence="9">
    <location>
        <begin position="1"/>
        <end position="85"/>
    </location>
</feature>
<feature type="region of interest" description="Disordered" evidence="7">
    <location>
        <begin position="164"/>
        <end position="203"/>
    </location>
</feature>
<comment type="subcellular location">
    <subcellularLocation>
        <location evidence="1">Membrane</location>
        <topology evidence="1">Single-pass membrane protein</topology>
    </subcellularLocation>
</comment>
<keyword evidence="11" id="KW-1185">Reference proteome</keyword>
<gene>
    <name evidence="10" type="ORF">WICANDRAFT_65492</name>
</gene>
<dbReference type="GeneID" id="30201165"/>
<dbReference type="EMBL" id="KV454214">
    <property type="protein sequence ID" value="ODQ57234.1"/>
    <property type="molecule type" value="Genomic_DNA"/>
</dbReference>
<evidence type="ECO:0000256" key="3">
    <source>
        <dbReference type="ARBA" id="ARBA00022729"/>
    </source>
</evidence>
<reference evidence="10 11" key="1">
    <citation type="journal article" date="2016" name="Proc. Natl. Acad. Sci. U.S.A.">
        <title>Comparative genomics of biotechnologically important yeasts.</title>
        <authorList>
            <person name="Riley R."/>
            <person name="Haridas S."/>
            <person name="Wolfe K.H."/>
            <person name="Lopes M.R."/>
            <person name="Hittinger C.T."/>
            <person name="Goeker M."/>
            <person name="Salamov A.A."/>
            <person name="Wisecaver J.H."/>
            <person name="Long T.M."/>
            <person name="Calvey C.H."/>
            <person name="Aerts A.L."/>
            <person name="Barry K.W."/>
            <person name="Choi C."/>
            <person name="Clum A."/>
            <person name="Coughlan A.Y."/>
            <person name="Deshpande S."/>
            <person name="Douglass A.P."/>
            <person name="Hanson S.J."/>
            <person name="Klenk H.-P."/>
            <person name="LaButti K.M."/>
            <person name="Lapidus A."/>
            <person name="Lindquist E.A."/>
            <person name="Lipzen A.M."/>
            <person name="Meier-Kolthoff J.P."/>
            <person name="Ohm R.A."/>
            <person name="Otillar R.P."/>
            <person name="Pangilinan J.L."/>
            <person name="Peng Y."/>
            <person name="Rokas A."/>
            <person name="Rosa C.A."/>
            <person name="Scheuner C."/>
            <person name="Sibirny A.A."/>
            <person name="Slot J.C."/>
            <person name="Stielow J.B."/>
            <person name="Sun H."/>
            <person name="Kurtzman C.P."/>
            <person name="Blackwell M."/>
            <person name="Grigoriev I.V."/>
            <person name="Jeffries T.W."/>
        </authorList>
    </citation>
    <scope>NUCLEOTIDE SEQUENCE [LARGE SCALE GENOMIC DNA]</scope>
    <source>
        <strain evidence="11">ATCC 58044 / CBS 1984 / NCYC 433 / NRRL Y-366-8</strain>
    </source>
</reference>
<evidence type="ECO:0000256" key="6">
    <source>
        <dbReference type="ARBA" id="ARBA00023180"/>
    </source>
</evidence>
<protein>
    <recommendedName>
        <fullName evidence="9">WSC domain-containing protein</fullName>
    </recommendedName>
</protein>